<organism evidence="3 4">
    <name type="scientific">Babesia caballi</name>
    <dbReference type="NCBI Taxonomy" id="5871"/>
    <lineage>
        <taxon>Eukaryota</taxon>
        <taxon>Sar</taxon>
        <taxon>Alveolata</taxon>
        <taxon>Apicomplexa</taxon>
        <taxon>Aconoidasida</taxon>
        <taxon>Piroplasmida</taxon>
        <taxon>Babesiidae</taxon>
        <taxon>Babesia</taxon>
    </lineage>
</organism>
<keyword evidence="1" id="KW-0175">Coiled coil</keyword>
<dbReference type="AlphaFoldDB" id="A0AAV4LMZ8"/>
<proteinExistence type="predicted"/>
<dbReference type="Proteomes" id="UP001497744">
    <property type="component" value="Unassembled WGS sequence"/>
</dbReference>
<evidence type="ECO:0000313" key="3">
    <source>
        <dbReference type="EMBL" id="GIX61411.1"/>
    </source>
</evidence>
<keyword evidence="4" id="KW-1185">Reference proteome</keyword>
<reference evidence="3 4" key="1">
    <citation type="submission" date="2021-06" db="EMBL/GenBank/DDBJ databases">
        <title>Genome sequence of Babesia caballi.</title>
        <authorList>
            <person name="Yamagishi J."/>
            <person name="Kidaka T."/>
            <person name="Ochi A."/>
        </authorList>
    </citation>
    <scope>NUCLEOTIDE SEQUENCE [LARGE SCALE GENOMIC DNA]</scope>
    <source>
        <strain evidence="3">USDA-D6B2</strain>
    </source>
</reference>
<sequence length="824" mass="89816">MLPLYSPLSTQSTSPFDCPSNLKEAIDWILRVTGKDGGGGPGGQNGTQAINELSNKVKELLRGVEGYATGLSNQEFESVIQALNSNSGANGLIGKLADGLQQFIGYQSGGSKGIIDANKGIAVSNIPIERLRDAVLTYQTALKLPSFSTQIDNAIKALNGGIGGGQQGFEKAVKEAETALKEVNVNGDIKNVLDEVKDVSAIKSNHNSLNAFAGKVKDYFTEVLEKVADDTNVKRANGQQLDTKVKELKTNLANLVDQIKNQNDAYPINVGQSSLNGQTHELKTHIEKVNGKDGALKGLYNAFNSNNIPKNHREAFALSAAACNGVNLFVSVLQTDYTSYYKGATWNQVSGNENSRTCAKIFLACLPLIFNGLSYFYWKCSDTKGWKTITLGSPEPKAFIGLTSIGANRVKSGLTGSDVLSKAFQNFKEFKTAANGSTTSYAEFMKTFRGNCLTNWKTSSNGNDNFLSGLYLCSTSYFRHQHQKQAANARPPSSIREMLYWLMGLTATPQFGDLLGHIDKVVGDDFKVAVSNSSNKNERLFADKVTSYILATCSGYLCHVPMGFNPNDLRAESNANTQGSHISVTLEAFCGGFNTPLRQLSEKLGCLTKRTPRSLGDLFGFTWHLNGQLSNTLSDFNDAQWFSDLKVQLPFSYQLTSESGQKLKTFVGTMHTNSHKTADLYSLYNITCSGTNCGPYLSPLTLSPDAPLAKLLESIDSFLYLFRYYFLSNLSGFWSIYVCIILYTFFFLLDTLHLCSHLSLTSSHVVPALALLTSGKPLSITKLTYIGQQPAIHYIAVHSQLTITDVINVAMRLIAGQATTSPPR</sequence>
<accession>A0AAV4LMZ8</accession>
<keyword evidence="2" id="KW-1133">Transmembrane helix</keyword>
<feature type="transmembrane region" description="Helical" evidence="2">
    <location>
        <begin position="724"/>
        <end position="749"/>
    </location>
</feature>
<evidence type="ECO:0000313" key="4">
    <source>
        <dbReference type="Proteomes" id="UP001497744"/>
    </source>
</evidence>
<name>A0AAV4LMZ8_BABCB</name>
<dbReference type="RefSeq" id="XP_067713482.1">
    <property type="nucleotide sequence ID" value="XM_067857381.1"/>
</dbReference>
<keyword evidence="2" id="KW-0472">Membrane</keyword>
<dbReference type="EMBL" id="BPLF01000001">
    <property type="protein sequence ID" value="GIX61411.1"/>
    <property type="molecule type" value="Genomic_DNA"/>
</dbReference>
<evidence type="ECO:0000256" key="1">
    <source>
        <dbReference type="SAM" id="Coils"/>
    </source>
</evidence>
<gene>
    <name evidence="3" type="ORF">BcabD6B2_08460</name>
</gene>
<dbReference type="GeneID" id="94192894"/>
<keyword evidence="2" id="KW-0812">Transmembrane</keyword>
<feature type="coiled-coil region" evidence="1">
    <location>
        <begin position="238"/>
        <end position="265"/>
    </location>
</feature>
<protein>
    <submittedName>
        <fullName evidence="3">Variant erythrocyte surface antigen-1 family protein</fullName>
    </submittedName>
</protein>
<evidence type="ECO:0000256" key="2">
    <source>
        <dbReference type="SAM" id="Phobius"/>
    </source>
</evidence>
<comment type="caution">
    <text evidence="3">The sequence shown here is derived from an EMBL/GenBank/DDBJ whole genome shotgun (WGS) entry which is preliminary data.</text>
</comment>